<evidence type="ECO:0000313" key="3">
    <source>
        <dbReference type="Proteomes" id="UP000199687"/>
    </source>
</evidence>
<dbReference type="OrthoDB" id="119498at2"/>
<keyword evidence="3" id="KW-1185">Reference proteome</keyword>
<dbReference type="InterPro" id="IPR000182">
    <property type="entry name" value="GNAT_dom"/>
</dbReference>
<protein>
    <submittedName>
        <fullName evidence="2">Predicted N-acetyltransferase YhbS</fullName>
    </submittedName>
</protein>
<name>A0A1H9V991_9BACI</name>
<dbReference type="Gene3D" id="3.40.630.30">
    <property type="match status" value="1"/>
</dbReference>
<reference evidence="2 3" key="1">
    <citation type="submission" date="2016-10" db="EMBL/GenBank/DDBJ databases">
        <authorList>
            <person name="de Groot N.N."/>
        </authorList>
    </citation>
    <scope>NUCLEOTIDE SEQUENCE [LARGE SCALE GENOMIC DNA]</scope>
    <source>
        <strain evidence="2 3">CGMCC 1.7727</strain>
    </source>
</reference>
<dbReference type="InterPro" id="IPR016181">
    <property type="entry name" value="Acyl_CoA_acyltransferase"/>
</dbReference>
<accession>A0A1H9V991</accession>
<dbReference type="PROSITE" id="PS51186">
    <property type="entry name" value="GNAT"/>
    <property type="match status" value="1"/>
</dbReference>
<evidence type="ECO:0000259" key="1">
    <source>
        <dbReference type="PROSITE" id="PS51186"/>
    </source>
</evidence>
<dbReference type="CDD" id="cd04301">
    <property type="entry name" value="NAT_SF"/>
    <property type="match status" value="1"/>
</dbReference>
<proteinExistence type="predicted"/>
<dbReference type="EMBL" id="FOGL01000022">
    <property type="protein sequence ID" value="SES18101.1"/>
    <property type="molecule type" value="Genomic_DNA"/>
</dbReference>
<dbReference type="AlphaFoldDB" id="A0A1H9V991"/>
<dbReference type="Proteomes" id="UP000199687">
    <property type="component" value="Unassembled WGS sequence"/>
</dbReference>
<dbReference type="GO" id="GO:0016747">
    <property type="term" value="F:acyltransferase activity, transferring groups other than amino-acyl groups"/>
    <property type="evidence" value="ECO:0007669"/>
    <property type="project" value="InterPro"/>
</dbReference>
<organism evidence="2 3">
    <name type="scientific">Gracilibacillus ureilyticus</name>
    <dbReference type="NCBI Taxonomy" id="531814"/>
    <lineage>
        <taxon>Bacteria</taxon>
        <taxon>Bacillati</taxon>
        <taxon>Bacillota</taxon>
        <taxon>Bacilli</taxon>
        <taxon>Bacillales</taxon>
        <taxon>Bacillaceae</taxon>
        <taxon>Gracilibacillus</taxon>
    </lineage>
</organism>
<sequence length="153" mass="18223">MIIRLAEEKDMEQLTKMRWDFTMEYDVSKKGASYTDFETECHSFLKSVIKNNQWYIWVAEDNKEIVSHIYINLVQKVPRPGRVTYPFAYMTNVYTTPAYRNKGIGSRVLSTINRWAKENNIEFVIVWPSEEGTNYYKKNGYQHCTEPMEYFPS</sequence>
<keyword evidence="2" id="KW-0808">Transferase</keyword>
<evidence type="ECO:0000313" key="2">
    <source>
        <dbReference type="EMBL" id="SES18101.1"/>
    </source>
</evidence>
<feature type="domain" description="N-acetyltransferase" evidence="1">
    <location>
        <begin position="1"/>
        <end position="153"/>
    </location>
</feature>
<dbReference type="SUPFAM" id="SSF55729">
    <property type="entry name" value="Acyl-CoA N-acyltransferases (Nat)"/>
    <property type="match status" value="1"/>
</dbReference>
<dbReference type="RefSeq" id="WP_089743510.1">
    <property type="nucleotide sequence ID" value="NZ_FOGL01000022.1"/>
</dbReference>
<gene>
    <name evidence="2" type="ORF">SAMN04487944_12230</name>
</gene>
<dbReference type="STRING" id="531814.SAMN04487944_12230"/>
<dbReference type="Pfam" id="PF13527">
    <property type="entry name" value="Acetyltransf_9"/>
    <property type="match status" value="1"/>
</dbReference>